<evidence type="ECO:0000313" key="2">
    <source>
        <dbReference type="Proteomes" id="UP000244929"/>
    </source>
</evidence>
<dbReference type="AlphaFoldDB" id="A0A2S1QX20"/>
<proteinExistence type="predicted"/>
<dbReference type="OrthoDB" id="672815at2"/>
<dbReference type="RefSeq" id="WP_108777639.1">
    <property type="nucleotide sequence ID" value="NZ_CP029186.1"/>
</dbReference>
<sequence>MACDITSGRKVPCKNSLAGTSKVFFINHVEKPFTVVDGVATAINPLIEEVFQYDLSGEGNSLAQSMVSDKTAGTTVNTQTLTLALQRISKEDNHQFNLLAYGFPTVVVKDRNGLYHAIGTSEGVDFTVAPTTGAAKADFNGYNLTGVAMEGALAPILSDATVTALLALVPEDAPSV</sequence>
<organism evidence="1 2">
    <name type="scientific">Flavobacterium album</name>
    <dbReference type="NCBI Taxonomy" id="2175091"/>
    <lineage>
        <taxon>Bacteria</taxon>
        <taxon>Pseudomonadati</taxon>
        <taxon>Bacteroidota</taxon>
        <taxon>Flavobacteriia</taxon>
        <taxon>Flavobacteriales</taxon>
        <taxon>Flavobacteriaceae</taxon>
        <taxon>Flavobacterium</taxon>
    </lineage>
</organism>
<accession>A0A2S1QX20</accession>
<reference evidence="1 2" key="1">
    <citation type="submission" date="2018-04" db="EMBL/GenBank/DDBJ databases">
        <title>Genome sequencing of Flavobacterium sp. HYN0059.</title>
        <authorList>
            <person name="Yi H."/>
            <person name="Baek C."/>
        </authorList>
    </citation>
    <scope>NUCLEOTIDE SEQUENCE [LARGE SCALE GENOMIC DNA]</scope>
    <source>
        <strain evidence="1 2">HYN0059</strain>
    </source>
</reference>
<dbReference type="Proteomes" id="UP000244929">
    <property type="component" value="Chromosome"/>
</dbReference>
<dbReference type="KEGG" id="falb:HYN59_07240"/>
<keyword evidence="2" id="KW-1185">Reference proteome</keyword>
<evidence type="ECO:0000313" key="1">
    <source>
        <dbReference type="EMBL" id="AWH84933.1"/>
    </source>
</evidence>
<name>A0A2S1QX20_9FLAO</name>
<gene>
    <name evidence="1" type="ORF">HYN59_07240</name>
</gene>
<dbReference type="EMBL" id="CP029186">
    <property type="protein sequence ID" value="AWH84933.1"/>
    <property type="molecule type" value="Genomic_DNA"/>
</dbReference>
<protein>
    <submittedName>
        <fullName evidence="1">Uncharacterized protein</fullName>
    </submittedName>
</protein>